<protein>
    <submittedName>
        <fullName evidence="3">ALF-A1</fullName>
    </submittedName>
</protein>
<dbReference type="GO" id="GO:0042742">
    <property type="term" value="P:defense response to bacterium"/>
    <property type="evidence" value="ECO:0007669"/>
    <property type="project" value="UniProtKB-KW"/>
</dbReference>
<proteinExistence type="evidence at transcript level"/>
<organism evidence="3">
    <name type="scientific">Penaeus japonicus</name>
    <name type="common">Kuruma prawn</name>
    <name type="synonym">Marsupenaeus japonicus</name>
    <dbReference type="NCBI Taxonomy" id="27405"/>
    <lineage>
        <taxon>Eukaryota</taxon>
        <taxon>Metazoa</taxon>
        <taxon>Ecdysozoa</taxon>
        <taxon>Arthropoda</taxon>
        <taxon>Crustacea</taxon>
        <taxon>Multicrustacea</taxon>
        <taxon>Malacostraca</taxon>
        <taxon>Eumalacostraca</taxon>
        <taxon>Eucarida</taxon>
        <taxon>Decapoda</taxon>
        <taxon>Dendrobranchiata</taxon>
        <taxon>Penaeoidea</taxon>
        <taxon>Penaeidae</taxon>
        <taxon>Penaeus</taxon>
    </lineage>
</organism>
<dbReference type="GeneID" id="122251300"/>
<reference evidence="3" key="1">
    <citation type="submission" date="2015-12" db="EMBL/GenBank/DDBJ databases">
        <title>The IL-CTL/Jak/Stat Pathway Regulates the Expression of Antimicrobial Peptides.</title>
        <authorList>
            <person name="Wang J.-X."/>
            <person name="Zhao X.-F."/>
        </authorList>
    </citation>
    <scope>NUCLEOTIDE SEQUENCE</scope>
</reference>
<keyword evidence="1" id="KW-0929">Antimicrobial</keyword>
<dbReference type="OrthoDB" id="6368080at2759"/>
<keyword evidence="2" id="KW-0044">Antibiotic</keyword>
<dbReference type="InterPro" id="IPR038539">
    <property type="entry name" value="Anti-LPS_factor/Scygonadin_sf"/>
</dbReference>
<name>A0A1L2DC15_PENJP</name>
<sequence length="160" mass="18469">MTYLHHSHLRLQVFMRSQRRRSTQAASHTDISLASGGLKRMRFLVGFLVTLSLIALVPQCTGQGVQDLIPALVQRIVGLWHSDEVEFMGHSCRYSQRPTFYRWELYFRGSMWCPGWAPFTGRSMTRSPSGAVEHATRDFVEKALQRNLITEDDARIWLED</sequence>
<dbReference type="KEGG" id="pja:122251300"/>
<dbReference type="EMBL" id="KU213607">
    <property type="protein sequence ID" value="ANA91278.1"/>
    <property type="molecule type" value="mRNA"/>
</dbReference>
<evidence type="ECO:0000256" key="2">
    <source>
        <dbReference type="ARBA" id="ARBA00023022"/>
    </source>
</evidence>
<evidence type="ECO:0000313" key="3">
    <source>
        <dbReference type="EMBL" id="ANA91278.1"/>
    </source>
</evidence>
<dbReference type="RefSeq" id="XP_042869051.1">
    <property type="nucleotide sequence ID" value="XM_043013117.1"/>
</dbReference>
<dbReference type="InterPro" id="IPR024509">
    <property type="entry name" value="Anti-LPS_factor/Scygonadin"/>
</dbReference>
<dbReference type="Pfam" id="PF11630">
    <property type="entry name" value="Anti-LPS-SCYG"/>
    <property type="match status" value="1"/>
</dbReference>
<evidence type="ECO:0000256" key="1">
    <source>
        <dbReference type="ARBA" id="ARBA00022529"/>
    </source>
</evidence>
<accession>A0A1L2DC15</accession>
<dbReference type="AlphaFoldDB" id="A0A1L2DC15"/>
<dbReference type="Gene3D" id="3.30.160.320">
    <property type="match status" value="1"/>
</dbReference>